<dbReference type="PRINTS" id="PR00092">
    <property type="entry name" value="TYROSINASE"/>
</dbReference>
<evidence type="ECO:0000313" key="4">
    <source>
        <dbReference type="Proteomes" id="UP000799772"/>
    </source>
</evidence>
<evidence type="ECO:0000313" key="3">
    <source>
        <dbReference type="EMBL" id="KAF2095406.1"/>
    </source>
</evidence>
<dbReference type="Proteomes" id="UP000799772">
    <property type="component" value="Unassembled WGS sequence"/>
</dbReference>
<gene>
    <name evidence="3" type="ORF">NA57DRAFT_67834</name>
</gene>
<dbReference type="PANTHER" id="PTHR11474">
    <property type="entry name" value="TYROSINASE FAMILY MEMBER"/>
    <property type="match status" value="1"/>
</dbReference>
<dbReference type="EMBL" id="ML978131">
    <property type="protein sequence ID" value="KAF2095406.1"/>
    <property type="molecule type" value="Genomic_DNA"/>
</dbReference>
<comment type="caution">
    <text evidence="3">The sequence shown here is derived from an EMBL/GenBank/DDBJ whole genome shotgun (WGS) entry which is preliminary data.</text>
</comment>
<dbReference type="GO" id="GO:0016491">
    <property type="term" value="F:oxidoreductase activity"/>
    <property type="evidence" value="ECO:0007669"/>
    <property type="project" value="InterPro"/>
</dbReference>
<dbReference type="AlphaFoldDB" id="A0A9P4I595"/>
<dbReference type="PROSITE" id="PS00498">
    <property type="entry name" value="TYROSINASE_2"/>
    <property type="match status" value="1"/>
</dbReference>
<dbReference type="SUPFAM" id="SSF48056">
    <property type="entry name" value="Di-copper centre-containing domain"/>
    <property type="match status" value="1"/>
</dbReference>
<evidence type="ECO:0000256" key="1">
    <source>
        <dbReference type="ARBA" id="ARBA00022723"/>
    </source>
</evidence>
<accession>A0A9P4I595</accession>
<organism evidence="3 4">
    <name type="scientific">Rhizodiscina lignyota</name>
    <dbReference type="NCBI Taxonomy" id="1504668"/>
    <lineage>
        <taxon>Eukaryota</taxon>
        <taxon>Fungi</taxon>
        <taxon>Dikarya</taxon>
        <taxon>Ascomycota</taxon>
        <taxon>Pezizomycotina</taxon>
        <taxon>Dothideomycetes</taxon>
        <taxon>Pleosporomycetidae</taxon>
        <taxon>Aulographales</taxon>
        <taxon>Rhizodiscinaceae</taxon>
        <taxon>Rhizodiscina</taxon>
    </lineage>
</organism>
<dbReference type="Pfam" id="PF00264">
    <property type="entry name" value="Tyrosinase"/>
    <property type="match status" value="1"/>
</dbReference>
<sequence>MVPRSLYIPIPDEVQDEDEGAEIETETNDNATLRREWRSLSTAEKLDYVEAVQCLYKKPSPMRPNTTIYEDFAWTHNRHANETHQTAALLPWHRYYISIYEKALQHYCGYKGTLVYWNWALDWEEPANSPIFDPDTGLGGDGIAGGAVTPSFGHCLHDGPFAHFRALYVNSRYAPHCLARGFGDANQQGRFSGSPYRPQAMKEILAAETYEAFLERLLSAHRAVHNGVGGDFQSNTAPYDPLFFLHHTQVDRLWWIWQHKKADSRLTDYSGNVDISSNESASLDDPLRMDPMAATVMVSTVMSTETDLLCYSY</sequence>
<keyword evidence="4" id="KW-1185">Reference proteome</keyword>
<dbReference type="GO" id="GO:0046872">
    <property type="term" value="F:metal ion binding"/>
    <property type="evidence" value="ECO:0007669"/>
    <property type="project" value="UniProtKB-KW"/>
</dbReference>
<dbReference type="InterPro" id="IPR002227">
    <property type="entry name" value="Tyrosinase_Cu-bd"/>
</dbReference>
<dbReference type="Gene3D" id="1.10.1280.10">
    <property type="entry name" value="Di-copper center containing domain from catechol oxidase"/>
    <property type="match status" value="1"/>
</dbReference>
<dbReference type="InterPro" id="IPR008922">
    <property type="entry name" value="Di-copper_centre_dom_sf"/>
</dbReference>
<protein>
    <submittedName>
        <fullName evidence="3">Di-copper centre-containing protein</fullName>
    </submittedName>
</protein>
<name>A0A9P4I595_9PEZI</name>
<proteinExistence type="predicted"/>
<dbReference type="OrthoDB" id="6132182at2759"/>
<evidence type="ECO:0000259" key="2">
    <source>
        <dbReference type="PROSITE" id="PS00498"/>
    </source>
</evidence>
<reference evidence="3" key="1">
    <citation type="journal article" date="2020" name="Stud. Mycol.">
        <title>101 Dothideomycetes genomes: a test case for predicting lifestyles and emergence of pathogens.</title>
        <authorList>
            <person name="Haridas S."/>
            <person name="Albert R."/>
            <person name="Binder M."/>
            <person name="Bloem J."/>
            <person name="Labutti K."/>
            <person name="Salamov A."/>
            <person name="Andreopoulos B."/>
            <person name="Baker S."/>
            <person name="Barry K."/>
            <person name="Bills G."/>
            <person name="Bluhm B."/>
            <person name="Cannon C."/>
            <person name="Castanera R."/>
            <person name="Culley D."/>
            <person name="Daum C."/>
            <person name="Ezra D."/>
            <person name="Gonzalez J."/>
            <person name="Henrissat B."/>
            <person name="Kuo A."/>
            <person name="Liang C."/>
            <person name="Lipzen A."/>
            <person name="Lutzoni F."/>
            <person name="Magnuson J."/>
            <person name="Mondo S."/>
            <person name="Nolan M."/>
            <person name="Ohm R."/>
            <person name="Pangilinan J."/>
            <person name="Park H.-J."/>
            <person name="Ramirez L."/>
            <person name="Alfaro M."/>
            <person name="Sun H."/>
            <person name="Tritt A."/>
            <person name="Yoshinaga Y."/>
            <person name="Zwiers L.-H."/>
            <person name="Turgeon B."/>
            <person name="Goodwin S."/>
            <person name="Spatafora J."/>
            <person name="Crous P."/>
            <person name="Grigoriev I."/>
        </authorList>
    </citation>
    <scope>NUCLEOTIDE SEQUENCE</scope>
    <source>
        <strain evidence="3">CBS 133067</strain>
    </source>
</reference>
<dbReference type="InterPro" id="IPR050316">
    <property type="entry name" value="Tyrosinase/Hemocyanin"/>
</dbReference>
<dbReference type="PANTHER" id="PTHR11474:SF127">
    <property type="entry name" value="TYROSINASE COPPER-BINDING DOMAIN-CONTAINING PROTEIN"/>
    <property type="match status" value="1"/>
</dbReference>
<feature type="domain" description="Tyrosinase copper-binding" evidence="2">
    <location>
        <begin position="240"/>
        <end position="251"/>
    </location>
</feature>
<keyword evidence="1" id="KW-0479">Metal-binding</keyword>